<evidence type="ECO:0000256" key="3">
    <source>
        <dbReference type="ARBA" id="ARBA00023002"/>
    </source>
</evidence>
<keyword evidence="5" id="KW-0732">Signal</keyword>
<dbReference type="STRING" id="2594813.A0A395N269"/>
<dbReference type="Gene3D" id="1.10.420.10">
    <property type="entry name" value="Peroxidase, domain 2"/>
    <property type="match status" value="1"/>
</dbReference>
<feature type="signal peptide" evidence="5">
    <location>
        <begin position="1"/>
        <end position="19"/>
    </location>
</feature>
<protein>
    <recommendedName>
        <fullName evidence="5">Peroxidase</fullName>
        <ecNumber evidence="5">1.11.1.-</ecNumber>
    </recommendedName>
</protein>
<evidence type="ECO:0000256" key="2">
    <source>
        <dbReference type="ARBA" id="ARBA00022617"/>
    </source>
</evidence>
<feature type="chain" id="PRO_5017103735" description="Peroxidase" evidence="5">
    <location>
        <begin position="20"/>
        <end position="536"/>
    </location>
</feature>
<dbReference type="GO" id="GO:0046872">
    <property type="term" value="F:metal ion binding"/>
    <property type="evidence" value="ECO:0007669"/>
    <property type="project" value="UniProtKB-UniRule"/>
</dbReference>
<organism evidence="7 8">
    <name type="scientific">Fusarium flagelliforme</name>
    <dbReference type="NCBI Taxonomy" id="2675880"/>
    <lineage>
        <taxon>Eukaryota</taxon>
        <taxon>Fungi</taxon>
        <taxon>Dikarya</taxon>
        <taxon>Ascomycota</taxon>
        <taxon>Pezizomycotina</taxon>
        <taxon>Sordariomycetes</taxon>
        <taxon>Hypocreomycetidae</taxon>
        <taxon>Hypocreales</taxon>
        <taxon>Nectriaceae</taxon>
        <taxon>Fusarium</taxon>
        <taxon>Fusarium incarnatum-equiseti species complex</taxon>
    </lineage>
</organism>
<dbReference type="PANTHER" id="PTHR31356">
    <property type="entry name" value="THYLAKOID LUMENAL 29 KDA PROTEIN, CHLOROPLASTIC-RELATED"/>
    <property type="match status" value="1"/>
</dbReference>
<dbReference type="EMBL" id="PXXK01000033">
    <property type="protein sequence ID" value="RFN54027.1"/>
    <property type="molecule type" value="Genomic_DNA"/>
</dbReference>
<dbReference type="GO" id="GO:0004601">
    <property type="term" value="F:peroxidase activity"/>
    <property type="evidence" value="ECO:0007669"/>
    <property type="project" value="UniProtKB-KW"/>
</dbReference>
<comment type="caution">
    <text evidence="7">The sequence shown here is derived from an EMBL/GenBank/DDBJ whole genome shotgun (WGS) entry which is preliminary data.</text>
</comment>
<sequence>MKISTLFSVCLGFIAFADGRQYIWPSEYDEIEDIFSLQSGYLGRNFSSGVTPCSQGGNVKGRQNAAEWIRTAFHDVITHEAKGKTGGLDASIFFETTRPENNARAFNNTFNFFNYLTSTKTSAADLLAMSVVVSHSACGGQTKIPFRYGRLDAGEAGPFGVPEAHTSLGTTLSRFKAAGFNKEEMITLVACGHTLGGVHSNDFPQIVPGSQNMYNDTVAPFDSSPHIFDNKIATDYVQGSTRNPLVISTNSTLNSDKRIFSSDRNKTIQGFARKASLFESRCAKLFEQMIDTVPRESRLSSPLESVDIKPYIVELSLNKDFDITFAGRVRVRTTEGARAGRGPTDLAVHLTYSDRRGKGNKQVETTYAGASAGLYGETFAWYEFATTVDQTKGISKFKIHLAVPSKGKKTSFNNQGKDYPVDDALLYQSTESCVARTSVGGYRAMTATVAVIKEKSTLPLTMELARIEKRSGTLMQTRTIESMGFEATEEERGGYIMFKAPVQLTTIGWNTNFDIKQSGKKASSIKFLKTQVCSRT</sequence>
<reference evidence="7 8" key="1">
    <citation type="journal article" date="2018" name="PLoS Pathog.">
        <title>Evolution of structural diversity of trichothecenes, a family of toxins produced by plant pathogenic and entomopathogenic fungi.</title>
        <authorList>
            <person name="Proctor R.H."/>
            <person name="McCormick S.P."/>
            <person name="Kim H.S."/>
            <person name="Cardoza R.E."/>
            <person name="Stanley A.M."/>
            <person name="Lindo L."/>
            <person name="Kelly A."/>
            <person name="Brown D.W."/>
            <person name="Lee T."/>
            <person name="Vaughan M.M."/>
            <person name="Alexander N.J."/>
            <person name="Busman M."/>
            <person name="Gutierrez S."/>
        </authorList>
    </citation>
    <scope>NUCLEOTIDE SEQUENCE [LARGE SCALE GENOMIC DNA]</scope>
    <source>
        <strain evidence="7 8">NRRL 13405</strain>
    </source>
</reference>
<evidence type="ECO:0000256" key="4">
    <source>
        <dbReference type="RuleBase" id="RU004241"/>
    </source>
</evidence>
<dbReference type="GO" id="GO:0042744">
    <property type="term" value="P:hydrogen peroxide catabolic process"/>
    <property type="evidence" value="ECO:0007669"/>
    <property type="project" value="TreeGrafter"/>
</dbReference>
<evidence type="ECO:0000256" key="1">
    <source>
        <dbReference type="ARBA" id="ARBA00022559"/>
    </source>
</evidence>
<dbReference type="InterPro" id="IPR010255">
    <property type="entry name" value="Haem_peroxidase_sf"/>
</dbReference>
<proteinExistence type="inferred from homology"/>
<dbReference type="Pfam" id="PF00141">
    <property type="entry name" value="peroxidase"/>
    <property type="match status" value="1"/>
</dbReference>
<evidence type="ECO:0000313" key="8">
    <source>
        <dbReference type="Proteomes" id="UP000265631"/>
    </source>
</evidence>
<dbReference type="Gene3D" id="1.10.520.10">
    <property type="match status" value="1"/>
</dbReference>
<dbReference type="PROSITE" id="PS50873">
    <property type="entry name" value="PEROXIDASE_4"/>
    <property type="match status" value="1"/>
</dbReference>
<dbReference type="AlphaFoldDB" id="A0A395N269"/>
<evidence type="ECO:0000256" key="5">
    <source>
        <dbReference type="RuleBase" id="RU363051"/>
    </source>
</evidence>
<keyword evidence="2" id="KW-0408">Iron</keyword>
<dbReference type="GO" id="GO:0034599">
    <property type="term" value="P:cellular response to oxidative stress"/>
    <property type="evidence" value="ECO:0007669"/>
    <property type="project" value="InterPro"/>
</dbReference>
<gene>
    <name evidence="7" type="ORF">FIE12Z_1774</name>
</gene>
<accession>A0A395N269</accession>
<dbReference type="Proteomes" id="UP000265631">
    <property type="component" value="Unassembled WGS sequence"/>
</dbReference>
<dbReference type="InterPro" id="IPR002016">
    <property type="entry name" value="Haem_peroxidase"/>
</dbReference>
<keyword evidence="8" id="KW-1185">Reference proteome</keyword>
<keyword evidence="2" id="KW-0349">Heme</keyword>
<dbReference type="PANTHER" id="PTHR31356:SF53">
    <property type="entry name" value="HEME PEROXIDASE"/>
    <property type="match status" value="1"/>
</dbReference>
<keyword evidence="3 5" id="KW-0560">Oxidoreductase</keyword>
<keyword evidence="1 5" id="KW-0575">Peroxidase</keyword>
<feature type="domain" description="Plant heme peroxidase family profile" evidence="6">
    <location>
        <begin position="122"/>
        <end position="289"/>
    </location>
</feature>
<comment type="similarity">
    <text evidence="4">Belongs to the peroxidase family.</text>
</comment>
<keyword evidence="2" id="KW-0479">Metal-binding</keyword>
<dbReference type="SUPFAM" id="SSF48113">
    <property type="entry name" value="Heme-dependent peroxidases"/>
    <property type="match status" value="1"/>
</dbReference>
<dbReference type="InterPro" id="IPR044831">
    <property type="entry name" value="Ccp1-like"/>
</dbReference>
<dbReference type="EC" id="1.11.1.-" evidence="5"/>
<evidence type="ECO:0000313" key="7">
    <source>
        <dbReference type="EMBL" id="RFN54027.1"/>
    </source>
</evidence>
<evidence type="ECO:0000259" key="6">
    <source>
        <dbReference type="PROSITE" id="PS50873"/>
    </source>
</evidence>
<dbReference type="GO" id="GO:0020037">
    <property type="term" value="F:heme binding"/>
    <property type="evidence" value="ECO:0007669"/>
    <property type="project" value="UniProtKB-UniRule"/>
</dbReference>
<name>A0A395N269_9HYPO</name>
<dbReference type="GO" id="GO:0000302">
    <property type="term" value="P:response to reactive oxygen species"/>
    <property type="evidence" value="ECO:0007669"/>
    <property type="project" value="TreeGrafter"/>
</dbReference>
<dbReference type="PRINTS" id="PR00458">
    <property type="entry name" value="PEROXIDASE"/>
</dbReference>